<sequence length="762" mass="84412">MNNPPNNNYNDYGDNDLSLTLPEIRTTPVSSNSDFDFDPVHTSLFDDENENGNGIGNIGQHINVQHGHGYGDIGVDGIGNNPPDCNVTVVKPEDVTDNDSIYRSGSGRSNSSASGCTTSSTGSNSSRDSSPTTIDASERINSHHSNPITSFATAVSNTIFGENNNKSNNNNNNDTPASTSTPSSISSTPTPPPTPPPPITSINTDSKNGVDVDELLSKELMELSFNDRNNINEEIHGVQCLAPSEDLEDGGDPLFVHNSLLKLQIELNTIPNTSELKIGYQKSQELLLKNKTSTTSFVNTTEFRLKFLRCELYDVKKAAIRLCNYLNLVQELFGDYALERSIKLSDFSKHEIQILRTGYYQLWPFRDRAGRRILSIVGNLGMEFDPTLRTGPDPIKAYFYFWMVASNDVETQQKGVVFLVYPTISKKDGGSGSSKGATISQMMLPNQIDRILHKKCNEAAPIRIAAVHFCLPNTPFFHLLRSVMTMTLPVSYRNRLKFHVGEGIELQYILKGFGIPTENLPITDTGNIKTTYLKQWLRVRKVIEVEMTPSGQSTKTLSIIECPRSVDVIFRPGTSMLCHPGNVTFRGLVESKQHRTTVKKTDKEQVALEIINDIQNLPNGGGRFLIWDNIGYWSDISNDIPICVEKIAISYRDYKSKIRHSVSHTNNNTTANIMLPTAVTSLSRRPSNNNNNNKNKNNNNSSNKDPAATTTTTTTTTQSMNCSTYAFLGQQLDSNKKRKRTTNKNNLLCGGDSGGVHHHPYK</sequence>
<evidence type="ECO:0000259" key="2">
    <source>
        <dbReference type="Pfam" id="PF20710"/>
    </source>
</evidence>
<feature type="compositionally biased region" description="Low complexity" evidence="1">
    <location>
        <begin position="687"/>
        <end position="715"/>
    </location>
</feature>
<feature type="region of interest" description="Disordered" evidence="1">
    <location>
        <begin position="682"/>
        <end position="715"/>
    </location>
</feature>
<dbReference type="InParanoid" id="A0A1E7FYY5"/>
<dbReference type="Pfam" id="PF20710">
    <property type="entry name" value="DUF6824"/>
    <property type="match status" value="1"/>
</dbReference>
<feature type="compositionally biased region" description="Pro residues" evidence="1">
    <location>
        <begin position="189"/>
        <end position="199"/>
    </location>
</feature>
<protein>
    <recommendedName>
        <fullName evidence="2">DUF6824 domain-containing protein</fullName>
    </recommendedName>
</protein>
<organism evidence="3 4">
    <name type="scientific">Fragilariopsis cylindrus CCMP1102</name>
    <dbReference type="NCBI Taxonomy" id="635003"/>
    <lineage>
        <taxon>Eukaryota</taxon>
        <taxon>Sar</taxon>
        <taxon>Stramenopiles</taxon>
        <taxon>Ochrophyta</taxon>
        <taxon>Bacillariophyta</taxon>
        <taxon>Bacillariophyceae</taxon>
        <taxon>Bacillariophycidae</taxon>
        <taxon>Bacillariales</taxon>
        <taxon>Bacillariaceae</taxon>
        <taxon>Fragilariopsis</taxon>
    </lineage>
</organism>
<name>A0A1E7FYY5_9STRA</name>
<evidence type="ECO:0000256" key="1">
    <source>
        <dbReference type="SAM" id="MobiDB-lite"/>
    </source>
</evidence>
<feature type="domain" description="DUF6824" evidence="2">
    <location>
        <begin position="567"/>
        <end position="640"/>
    </location>
</feature>
<accession>A0A1E7FYY5</accession>
<proteinExistence type="predicted"/>
<feature type="compositionally biased region" description="Low complexity" evidence="1">
    <location>
        <begin position="163"/>
        <end position="188"/>
    </location>
</feature>
<dbReference type="Proteomes" id="UP000095751">
    <property type="component" value="Unassembled WGS sequence"/>
</dbReference>
<dbReference type="OrthoDB" id="49222at2759"/>
<dbReference type="Gene3D" id="3.40.525.10">
    <property type="entry name" value="CRAL-TRIO lipid binding domain"/>
    <property type="match status" value="1"/>
</dbReference>
<evidence type="ECO:0000313" key="3">
    <source>
        <dbReference type="EMBL" id="OEU23355.1"/>
    </source>
</evidence>
<dbReference type="AlphaFoldDB" id="A0A1E7FYY5"/>
<feature type="region of interest" description="Disordered" evidence="1">
    <location>
        <begin position="91"/>
        <end position="148"/>
    </location>
</feature>
<evidence type="ECO:0000313" key="4">
    <source>
        <dbReference type="Proteomes" id="UP000095751"/>
    </source>
</evidence>
<reference evidence="3 4" key="1">
    <citation type="submission" date="2016-09" db="EMBL/GenBank/DDBJ databases">
        <title>Extensive genetic diversity and differential bi-allelic expression allows diatom success in the polar Southern Ocean.</title>
        <authorList>
            <consortium name="DOE Joint Genome Institute"/>
            <person name="Mock T."/>
            <person name="Otillar R.P."/>
            <person name="Strauss J."/>
            <person name="Dupont C."/>
            <person name="Frickenhaus S."/>
            <person name="Maumus F."/>
            <person name="Mcmullan M."/>
            <person name="Sanges R."/>
            <person name="Schmutz J."/>
            <person name="Toseland A."/>
            <person name="Valas R."/>
            <person name="Veluchamy A."/>
            <person name="Ward B.J."/>
            <person name="Allen A."/>
            <person name="Barry K."/>
            <person name="Falciatore A."/>
            <person name="Ferrante M."/>
            <person name="Fortunato A.E."/>
            <person name="Gloeckner G."/>
            <person name="Gruber A."/>
            <person name="Hipkin R."/>
            <person name="Janech M."/>
            <person name="Kroth P."/>
            <person name="Leese F."/>
            <person name="Lindquist E."/>
            <person name="Lyon B.R."/>
            <person name="Martin J."/>
            <person name="Mayer C."/>
            <person name="Parker M."/>
            <person name="Quesneville H."/>
            <person name="Raymond J."/>
            <person name="Uhlig C."/>
            <person name="Valentin K.U."/>
            <person name="Worden A.Z."/>
            <person name="Armbrust E.V."/>
            <person name="Bowler C."/>
            <person name="Green B."/>
            <person name="Moulton V."/>
            <person name="Van Oosterhout C."/>
            <person name="Grigoriev I."/>
        </authorList>
    </citation>
    <scope>NUCLEOTIDE SEQUENCE [LARGE SCALE GENOMIC DNA]</scope>
    <source>
        <strain evidence="3 4">CCMP1102</strain>
    </source>
</reference>
<dbReference type="KEGG" id="fcy:FRACYDRAFT_233528"/>
<feature type="compositionally biased region" description="Low complexity" evidence="1">
    <location>
        <begin position="103"/>
        <end position="133"/>
    </location>
</feature>
<keyword evidence="4" id="KW-1185">Reference proteome</keyword>
<feature type="region of interest" description="Disordered" evidence="1">
    <location>
        <begin position="160"/>
        <end position="207"/>
    </location>
</feature>
<dbReference type="InterPro" id="IPR049227">
    <property type="entry name" value="DUF6824"/>
</dbReference>
<gene>
    <name evidence="3" type="ORF">FRACYDRAFT_233528</name>
</gene>
<dbReference type="EMBL" id="KV784353">
    <property type="protein sequence ID" value="OEU23355.1"/>
    <property type="molecule type" value="Genomic_DNA"/>
</dbReference>
<dbReference type="InterPro" id="IPR036865">
    <property type="entry name" value="CRAL-TRIO_dom_sf"/>
</dbReference>
<feature type="region of interest" description="Disordered" evidence="1">
    <location>
        <begin position="733"/>
        <end position="762"/>
    </location>
</feature>